<dbReference type="PROSITE" id="PS00282">
    <property type="entry name" value="KAZAL_1"/>
    <property type="match status" value="2"/>
</dbReference>
<dbReference type="EMBL" id="JAPFRF010000011">
    <property type="protein sequence ID" value="KAJ7316553.1"/>
    <property type="molecule type" value="Genomic_DNA"/>
</dbReference>
<sequence>MVVPTGTRVKSANITYTNEKNLTSRINKKMTRWNRGWPIEFNGMIMLEALRGCDFMQSDRISAKEYQIPSNFQVDCGHYHLGKGGHVLCNRMYRPVCGTDDKTYPSECEMCRQILEFGVKVAKKHDQRCISDICQQYSSNRGTCTLEYSPHCGSDNKMYSNLCDFCNSALRSGGTLFLKHPGPCREE</sequence>
<dbReference type="SMART" id="SM00280">
    <property type="entry name" value="KAZAL"/>
    <property type="match status" value="2"/>
</dbReference>
<dbReference type="Pfam" id="PF00050">
    <property type="entry name" value="Kazal_1"/>
    <property type="match status" value="2"/>
</dbReference>
<proteinExistence type="predicted"/>
<gene>
    <name evidence="5" type="ORF">JRQ81_002715</name>
</gene>
<name>A0A9Q0XKN6_9SAUR</name>
<evidence type="ECO:0000256" key="3">
    <source>
        <dbReference type="ARBA" id="ARBA00023157"/>
    </source>
</evidence>
<dbReference type="InterPro" id="IPR002350">
    <property type="entry name" value="Kazal_dom"/>
</dbReference>
<comment type="subcellular location">
    <subcellularLocation>
        <location evidence="1">Secreted</location>
    </subcellularLocation>
</comment>
<keyword evidence="6" id="KW-1185">Reference proteome</keyword>
<keyword evidence="3" id="KW-1015">Disulfide bond</keyword>
<feature type="domain" description="Kazal-like" evidence="4">
    <location>
        <begin position="132"/>
        <end position="186"/>
    </location>
</feature>
<evidence type="ECO:0000313" key="5">
    <source>
        <dbReference type="EMBL" id="KAJ7316553.1"/>
    </source>
</evidence>
<evidence type="ECO:0000256" key="1">
    <source>
        <dbReference type="ARBA" id="ARBA00004613"/>
    </source>
</evidence>
<dbReference type="Gene3D" id="3.30.60.30">
    <property type="match status" value="2"/>
</dbReference>
<dbReference type="InterPro" id="IPR050159">
    <property type="entry name" value="Kazal-type_SerProtInhib"/>
</dbReference>
<dbReference type="PANTHER" id="PTHR47499">
    <property type="entry name" value="SERINE PROTEASE INHIBITOR KAZAL-TYPE 7 SPINK7"/>
    <property type="match status" value="1"/>
</dbReference>
<dbReference type="PROSITE" id="PS51465">
    <property type="entry name" value="KAZAL_2"/>
    <property type="match status" value="2"/>
</dbReference>
<dbReference type="Proteomes" id="UP001142489">
    <property type="component" value="Unassembled WGS sequence"/>
</dbReference>
<evidence type="ECO:0000259" key="4">
    <source>
        <dbReference type="PROSITE" id="PS51465"/>
    </source>
</evidence>
<reference evidence="5" key="1">
    <citation type="journal article" date="2023" name="DNA Res.">
        <title>Chromosome-level genome assembly of Phrynocephalus forsythii using third-generation DNA sequencing and Hi-C analysis.</title>
        <authorList>
            <person name="Qi Y."/>
            <person name="Zhao W."/>
            <person name="Zhao Y."/>
            <person name="Niu C."/>
            <person name="Cao S."/>
            <person name="Zhang Y."/>
        </authorList>
    </citation>
    <scope>NUCLEOTIDE SEQUENCE</scope>
    <source>
        <tissue evidence="5">Muscle</tissue>
    </source>
</reference>
<evidence type="ECO:0000256" key="2">
    <source>
        <dbReference type="ARBA" id="ARBA00022525"/>
    </source>
</evidence>
<organism evidence="5 6">
    <name type="scientific">Phrynocephalus forsythii</name>
    <dbReference type="NCBI Taxonomy" id="171643"/>
    <lineage>
        <taxon>Eukaryota</taxon>
        <taxon>Metazoa</taxon>
        <taxon>Chordata</taxon>
        <taxon>Craniata</taxon>
        <taxon>Vertebrata</taxon>
        <taxon>Euteleostomi</taxon>
        <taxon>Lepidosauria</taxon>
        <taxon>Squamata</taxon>
        <taxon>Bifurcata</taxon>
        <taxon>Unidentata</taxon>
        <taxon>Episquamata</taxon>
        <taxon>Toxicofera</taxon>
        <taxon>Iguania</taxon>
        <taxon>Acrodonta</taxon>
        <taxon>Agamidae</taxon>
        <taxon>Agaminae</taxon>
        <taxon>Phrynocephalus</taxon>
    </lineage>
</organism>
<dbReference type="GO" id="GO:0005576">
    <property type="term" value="C:extracellular region"/>
    <property type="evidence" value="ECO:0007669"/>
    <property type="project" value="UniProtKB-SubCell"/>
</dbReference>
<keyword evidence="2" id="KW-0964">Secreted</keyword>
<dbReference type="InterPro" id="IPR036058">
    <property type="entry name" value="Kazal_dom_sf"/>
</dbReference>
<comment type="caution">
    <text evidence="5">The sequence shown here is derived from an EMBL/GenBank/DDBJ whole genome shotgun (WGS) entry which is preliminary data.</text>
</comment>
<accession>A0A9Q0XKN6</accession>
<evidence type="ECO:0000313" key="6">
    <source>
        <dbReference type="Proteomes" id="UP001142489"/>
    </source>
</evidence>
<feature type="domain" description="Kazal-like" evidence="4">
    <location>
        <begin position="70"/>
        <end position="131"/>
    </location>
</feature>
<dbReference type="SUPFAM" id="SSF100895">
    <property type="entry name" value="Kazal-type serine protease inhibitors"/>
    <property type="match status" value="2"/>
</dbReference>
<dbReference type="FunFam" id="3.30.60.30:FF:000037">
    <property type="entry name" value="Ovomucoid"/>
    <property type="match status" value="1"/>
</dbReference>
<dbReference type="OrthoDB" id="126772at2759"/>
<dbReference type="PANTHER" id="PTHR47499:SF1">
    <property type="entry name" value="SERINE PROTEASE INHIBITOR KAZAL-TYPE 7"/>
    <property type="match status" value="1"/>
</dbReference>
<protein>
    <recommendedName>
        <fullName evidence="4">Kazal-like domain-containing protein</fullName>
    </recommendedName>
</protein>
<dbReference type="CDD" id="cd00104">
    <property type="entry name" value="KAZAL_FS"/>
    <property type="match status" value="1"/>
</dbReference>
<dbReference type="AlphaFoldDB" id="A0A9Q0XKN6"/>